<feature type="region of interest" description="Disordered" evidence="1">
    <location>
        <begin position="46"/>
        <end position="78"/>
    </location>
</feature>
<evidence type="ECO:0000313" key="2">
    <source>
        <dbReference type="EMBL" id="CAE2242764.1"/>
    </source>
</evidence>
<proteinExistence type="predicted"/>
<protein>
    <submittedName>
        <fullName evidence="2">Uncharacterized protein</fullName>
    </submittedName>
</protein>
<feature type="compositionally biased region" description="Basic and acidic residues" evidence="1">
    <location>
        <begin position="48"/>
        <end position="62"/>
    </location>
</feature>
<organism evidence="2">
    <name type="scientific">Prymnesium polylepis</name>
    <dbReference type="NCBI Taxonomy" id="72548"/>
    <lineage>
        <taxon>Eukaryota</taxon>
        <taxon>Haptista</taxon>
        <taxon>Haptophyta</taxon>
        <taxon>Prymnesiophyceae</taxon>
        <taxon>Prymnesiales</taxon>
        <taxon>Prymnesiaceae</taxon>
        <taxon>Prymnesium</taxon>
    </lineage>
</organism>
<feature type="compositionally biased region" description="Basic and acidic residues" evidence="1">
    <location>
        <begin position="136"/>
        <end position="167"/>
    </location>
</feature>
<name>A0A7S4IXN3_9EUKA</name>
<dbReference type="AlphaFoldDB" id="A0A7S4IXN3"/>
<feature type="region of interest" description="Disordered" evidence="1">
    <location>
        <begin position="136"/>
        <end position="187"/>
    </location>
</feature>
<accession>A0A7S4IXN3</accession>
<dbReference type="EMBL" id="HBKO01029112">
    <property type="protein sequence ID" value="CAE2242764.1"/>
    <property type="molecule type" value="Transcribed_RNA"/>
</dbReference>
<gene>
    <name evidence="2" type="ORF">CPOL0286_LOCUS13254</name>
</gene>
<feature type="compositionally biased region" description="Basic and acidic residues" evidence="1">
    <location>
        <begin position="177"/>
        <end position="187"/>
    </location>
</feature>
<sequence>MEEDSAERRRKRPESASAKLHRQSFAIPRAAGGARAAVEAARRLQQAVRERQRKLQRDRGEDSSDDESERWSERDDPQVLALADSARARIRARRANGPPLVHTIQWMEPLPEPEEPKTTRLFDSIRARSREIRLHELDDFGREVMPEASEESSKKGDRASRRAERRAGGAGGSGDAPTEHGSSEPAS</sequence>
<reference evidence="2" key="1">
    <citation type="submission" date="2021-01" db="EMBL/GenBank/DDBJ databases">
        <authorList>
            <person name="Corre E."/>
            <person name="Pelletier E."/>
            <person name="Niang G."/>
            <person name="Scheremetjew M."/>
            <person name="Finn R."/>
            <person name="Kale V."/>
            <person name="Holt S."/>
            <person name="Cochrane G."/>
            <person name="Meng A."/>
            <person name="Brown T."/>
            <person name="Cohen L."/>
        </authorList>
    </citation>
    <scope>NUCLEOTIDE SEQUENCE</scope>
    <source>
        <strain evidence="2">UIO037</strain>
    </source>
</reference>
<evidence type="ECO:0000256" key="1">
    <source>
        <dbReference type="SAM" id="MobiDB-lite"/>
    </source>
</evidence>
<feature type="region of interest" description="Disordered" evidence="1">
    <location>
        <begin position="1"/>
        <end position="32"/>
    </location>
</feature>